<dbReference type="EMBL" id="SMAR01000077">
    <property type="protein sequence ID" value="TCT27717.1"/>
    <property type="molecule type" value="Genomic_DNA"/>
</dbReference>
<name>A0A4R3NC43_9HYPH</name>
<gene>
    <name evidence="1" type="ORF">EDC90_10774</name>
</gene>
<evidence type="ECO:0000313" key="2">
    <source>
        <dbReference type="Proteomes" id="UP000295097"/>
    </source>
</evidence>
<dbReference type="Proteomes" id="UP000295097">
    <property type="component" value="Unassembled WGS sequence"/>
</dbReference>
<reference evidence="1 2" key="1">
    <citation type="submission" date="2019-03" db="EMBL/GenBank/DDBJ databases">
        <title>Freshwater and sediment microbial communities from various areas in North America, analyzing microbe dynamics in response to fracking.</title>
        <authorList>
            <person name="Lamendella R."/>
        </authorList>
    </citation>
    <scope>NUCLEOTIDE SEQUENCE [LARGE SCALE GENOMIC DNA]</scope>
    <source>
        <strain evidence="1 2">175.2</strain>
    </source>
</reference>
<dbReference type="AlphaFoldDB" id="A0A4R3NC43"/>
<proteinExistence type="predicted"/>
<sequence length="66" mass="7332">MRDRFRKIRKVNLLDWTQRKGISQDGTPSGHVECECGTAEPFNLAQSGDYVAISEISLFESVSSGL</sequence>
<protein>
    <submittedName>
        <fullName evidence="1">Uncharacterized protein</fullName>
    </submittedName>
</protein>
<comment type="caution">
    <text evidence="1">The sequence shown here is derived from an EMBL/GenBank/DDBJ whole genome shotgun (WGS) entry which is preliminary data.</text>
</comment>
<evidence type="ECO:0000313" key="1">
    <source>
        <dbReference type="EMBL" id="TCT27717.1"/>
    </source>
</evidence>
<organism evidence="1 2">
    <name type="scientific">Martelella mediterranea</name>
    <dbReference type="NCBI Taxonomy" id="293089"/>
    <lineage>
        <taxon>Bacteria</taxon>
        <taxon>Pseudomonadati</taxon>
        <taxon>Pseudomonadota</taxon>
        <taxon>Alphaproteobacteria</taxon>
        <taxon>Hyphomicrobiales</taxon>
        <taxon>Aurantimonadaceae</taxon>
        <taxon>Martelella</taxon>
    </lineage>
</organism>
<accession>A0A4R3NC43</accession>
<keyword evidence="2" id="KW-1185">Reference proteome</keyword>